<gene>
    <name evidence="1" type="ORF">TM448A01271_0005</name>
    <name evidence="2" type="ORF">TM448B01062_0017</name>
</gene>
<organism evidence="1">
    <name type="scientific">viral metagenome</name>
    <dbReference type="NCBI Taxonomy" id="1070528"/>
    <lineage>
        <taxon>unclassified sequences</taxon>
        <taxon>metagenomes</taxon>
        <taxon>organismal metagenomes</taxon>
    </lineage>
</organism>
<reference evidence="1" key="1">
    <citation type="submission" date="2020-03" db="EMBL/GenBank/DDBJ databases">
        <title>The deep terrestrial virosphere.</title>
        <authorList>
            <person name="Holmfeldt K."/>
            <person name="Nilsson E."/>
            <person name="Simone D."/>
            <person name="Lopez-Fernandez M."/>
            <person name="Wu X."/>
            <person name="de Brujin I."/>
            <person name="Lundin D."/>
            <person name="Andersson A."/>
            <person name="Bertilsson S."/>
            <person name="Dopson M."/>
        </authorList>
    </citation>
    <scope>NUCLEOTIDE SEQUENCE</scope>
    <source>
        <strain evidence="1">TM448A01271</strain>
        <strain evidence="2">TM448B01062</strain>
    </source>
</reference>
<dbReference type="EMBL" id="MT144696">
    <property type="protein sequence ID" value="QJH97672.1"/>
    <property type="molecule type" value="Genomic_DNA"/>
</dbReference>
<evidence type="ECO:0000313" key="2">
    <source>
        <dbReference type="EMBL" id="QJH97672.1"/>
    </source>
</evidence>
<accession>A0A6H1ZPI4</accession>
<protein>
    <submittedName>
        <fullName evidence="1">Uncharacterized protein</fullName>
    </submittedName>
</protein>
<name>A0A6H1ZPI4_9ZZZZ</name>
<sequence>MTGSVYFTDGSSTIGLNTVTVEEELVKNLIKIERGMSTNKAAVSGAIVIIQDFKKQTKMYLVNGKIQSIQGGSTAWQQKKELSTIIEAGGTFQFHNGSDGTMTGNASKFKFKEIGGIPNVYNATIEFICGSSRT</sequence>
<dbReference type="EMBL" id="MT144125">
    <property type="protein sequence ID" value="QJA49217.1"/>
    <property type="molecule type" value="Genomic_DNA"/>
</dbReference>
<dbReference type="AlphaFoldDB" id="A0A6H1ZPI4"/>
<proteinExistence type="predicted"/>
<evidence type="ECO:0000313" key="1">
    <source>
        <dbReference type="EMBL" id="QJA49217.1"/>
    </source>
</evidence>